<dbReference type="AlphaFoldDB" id="A0A1A8INH7"/>
<proteinExistence type="predicted"/>
<dbReference type="EMBL" id="HAED01012432">
    <property type="protein sequence ID" value="SBQ98826.1"/>
    <property type="molecule type" value="Transcribed_RNA"/>
</dbReference>
<reference evidence="2" key="2">
    <citation type="submission" date="2016-06" db="EMBL/GenBank/DDBJ databases">
        <title>The genome of a short-lived fish provides insights into sex chromosome evolution and the genetic control of aging.</title>
        <authorList>
            <person name="Reichwald K."/>
            <person name="Felder M."/>
            <person name="Petzold A."/>
            <person name="Koch P."/>
            <person name="Groth M."/>
            <person name="Platzer M."/>
        </authorList>
    </citation>
    <scope>NUCLEOTIDE SEQUENCE</scope>
    <source>
        <tissue evidence="2">Brain</tissue>
    </source>
</reference>
<reference evidence="2" key="1">
    <citation type="submission" date="2016-05" db="EMBL/GenBank/DDBJ databases">
        <authorList>
            <person name="Lavstsen T."/>
            <person name="Jespersen J.S."/>
        </authorList>
    </citation>
    <scope>NUCLEOTIDE SEQUENCE</scope>
    <source>
        <tissue evidence="2">Brain</tissue>
    </source>
</reference>
<feature type="transmembrane region" description="Helical" evidence="1">
    <location>
        <begin position="9"/>
        <end position="34"/>
    </location>
</feature>
<keyword evidence="1" id="KW-1133">Transmembrane helix</keyword>
<sequence>QRYLYVNLFLFYLLFNMVKIVSCFVFCLDFYLWYCSQTVFSVYAKVVHCVKDLPSMFYFLTQLKCKGPKVLNLKLFRTFLITNLFLLTGFCVCLCIFLLLEDS</sequence>
<evidence type="ECO:0000256" key="1">
    <source>
        <dbReference type="SAM" id="Phobius"/>
    </source>
</evidence>
<evidence type="ECO:0000313" key="2">
    <source>
        <dbReference type="EMBL" id="SBQ98826.1"/>
    </source>
</evidence>
<name>A0A1A8INH7_NOTKU</name>
<accession>A0A1A8INH7</accession>
<protein>
    <submittedName>
        <fullName evidence="2">CUB domain containing protein 1a</fullName>
    </submittedName>
</protein>
<feature type="non-terminal residue" evidence="2">
    <location>
        <position position="103"/>
    </location>
</feature>
<keyword evidence="1" id="KW-0812">Transmembrane</keyword>
<organism evidence="2">
    <name type="scientific">Nothobranchius kuhntae</name>
    <name type="common">Beira killifish</name>
    <dbReference type="NCBI Taxonomy" id="321403"/>
    <lineage>
        <taxon>Eukaryota</taxon>
        <taxon>Metazoa</taxon>
        <taxon>Chordata</taxon>
        <taxon>Craniata</taxon>
        <taxon>Vertebrata</taxon>
        <taxon>Euteleostomi</taxon>
        <taxon>Actinopterygii</taxon>
        <taxon>Neopterygii</taxon>
        <taxon>Teleostei</taxon>
        <taxon>Neoteleostei</taxon>
        <taxon>Acanthomorphata</taxon>
        <taxon>Ovalentaria</taxon>
        <taxon>Atherinomorphae</taxon>
        <taxon>Cyprinodontiformes</taxon>
        <taxon>Nothobranchiidae</taxon>
        <taxon>Nothobranchius</taxon>
    </lineage>
</organism>
<feature type="transmembrane region" description="Helical" evidence="1">
    <location>
        <begin position="80"/>
        <end position="100"/>
    </location>
</feature>
<gene>
    <name evidence="2" type="primary">CDCP1A</name>
</gene>
<keyword evidence="1" id="KW-0472">Membrane</keyword>
<feature type="non-terminal residue" evidence="2">
    <location>
        <position position="1"/>
    </location>
</feature>